<dbReference type="Gene3D" id="3.40.50.150">
    <property type="entry name" value="Vaccinia Virus protein VP39"/>
    <property type="match status" value="1"/>
</dbReference>
<comment type="caution">
    <text evidence="6">The sequence shown here is derived from an EMBL/GenBank/DDBJ whole genome shotgun (WGS) entry which is preliminary data.</text>
</comment>
<dbReference type="InterPro" id="IPR036388">
    <property type="entry name" value="WH-like_DNA-bd_sf"/>
</dbReference>
<dbReference type="InterPro" id="IPR001077">
    <property type="entry name" value="COMT_C"/>
</dbReference>
<dbReference type="InterPro" id="IPR029063">
    <property type="entry name" value="SAM-dependent_MTases_sf"/>
</dbReference>
<dbReference type="SUPFAM" id="SSF53335">
    <property type="entry name" value="S-adenosyl-L-methionine-dependent methyltransferases"/>
    <property type="match status" value="1"/>
</dbReference>
<dbReference type="SUPFAM" id="SSF46785">
    <property type="entry name" value="Winged helix' DNA-binding domain"/>
    <property type="match status" value="1"/>
</dbReference>
<dbReference type="AlphaFoldDB" id="A0AAD7F6U9"/>
<evidence type="ECO:0000313" key="7">
    <source>
        <dbReference type="Proteomes" id="UP001218218"/>
    </source>
</evidence>
<sequence length="401" mass="44590">MAQSIQKIISALDSIPSGLDDKERTQVTEALRRTLARLQTPLERSREMMLLHPLVYAACQTGIDLDLWKAWYASGGGQKSLVELVKMCSKECDPNLLRRLLRLLVIGNVVEERGPDIFESTVFSLAMGEPSCALMLQFGTRHMLPMALEISSHLSQTGYQEPTNAEDTAYTKMGSNSEKLAFFARCREQPECREGFVAFMSNTTAWKQNWTDFFDTSTLVDEAVIENGKTTPILVDVGGNTGLDTTRFLEKHPNVPTGSLVLQDTSDTIAMVKVDLRIRAMAHDFFQPQPILGSRIYYLHAILHDWADSQALQILNNLVPAFKRGYSKLLITDVVIPPKGASTFQAVVDVLMMAAGAGRERTEAAWTKLLNTAGFKIVKVWPDARGIECVIEAELDEESSE</sequence>
<dbReference type="Pfam" id="PF00891">
    <property type="entry name" value="Methyltransf_2"/>
    <property type="match status" value="1"/>
</dbReference>
<evidence type="ECO:0000256" key="4">
    <source>
        <dbReference type="PIRSR" id="PIRSR005739-1"/>
    </source>
</evidence>
<dbReference type="GO" id="GO:0032259">
    <property type="term" value="P:methylation"/>
    <property type="evidence" value="ECO:0007669"/>
    <property type="project" value="UniProtKB-KW"/>
</dbReference>
<dbReference type="PIRSF" id="PIRSF005739">
    <property type="entry name" value="O-mtase"/>
    <property type="match status" value="1"/>
</dbReference>
<dbReference type="InterPro" id="IPR016461">
    <property type="entry name" value="COMT-like"/>
</dbReference>
<protein>
    <submittedName>
        <fullName evidence="6">S-adenosyl-L-methionine-dependent methyltransferase</fullName>
    </submittedName>
</protein>
<dbReference type="EMBL" id="JARIHO010000001">
    <property type="protein sequence ID" value="KAJ7368110.1"/>
    <property type="molecule type" value="Genomic_DNA"/>
</dbReference>
<keyword evidence="7" id="KW-1185">Reference proteome</keyword>
<dbReference type="Proteomes" id="UP001218218">
    <property type="component" value="Unassembled WGS sequence"/>
</dbReference>
<accession>A0AAD7F6U9</accession>
<feature type="active site" description="Proton acceptor" evidence="4">
    <location>
        <position position="304"/>
    </location>
</feature>
<evidence type="ECO:0000256" key="3">
    <source>
        <dbReference type="ARBA" id="ARBA00022691"/>
    </source>
</evidence>
<dbReference type="PANTHER" id="PTHR43712">
    <property type="entry name" value="PUTATIVE (AFU_ORTHOLOGUE AFUA_4G14580)-RELATED"/>
    <property type="match status" value="1"/>
</dbReference>
<feature type="domain" description="O-methyltransferase C-terminal" evidence="5">
    <location>
        <begin position="215"/>
        <end position="376"/>
    </location>
</feature>
<evidence type="ECO:0000256" key="2">
    <source>
        <dbReference type="ARBA" id="ARBA00022679"/>
    </source>
</evidence>
<dbReference type="PANTHER" id="PTHR43712:SF8">
    <property type="entry name" value="O-METHYLTRANSFERASE AF390-400"/>
    <property type="match status" value="1"/>
</dbReference>
<organism evidence="6 7">
    <name type="scientific">Mycena albidolilacea</name>
    <dbReference type="NCBI Taxonomy" id="1033008"/>
    <lineage>
        <taxon>Eukaryota</taxon>
        <taxon>Fungi</taxon>
        <taxon>Dikarya</taxon>
        <taxon>Basidiomycota</taxon>
        <taxon>Agaricomycotina</taxon>
        <taxon>Agaricomycetes</taxon>
        <taxon>Agaricomycetidae</taxon>
        <taxon>Agaricales</taxon>
        <taxon>Marasmiineae</taxon>
        <taxon>Mycenaceae</taxon>
        <taxon>Mycena</taxon>
    </lineage>
</organism>
<dbReference type="Gene3D" id="1.10.10.10">
    <property type="entry name" value="Winged helix-like DNA-binding domain superfamily/Winged helix DNA-binding domain"/>
    <property type="match status" value="1"/>
</dbReference>
<keyword evidence="3" id="KW-0949">S-adenosyl-L-methionine</keyword>
<dbReference type="PROSITE" id="PS51683">
    <property type="entry name" value="SAM_OMT_II"/>
    <property type="match status" value="1"/>
</dbReference>
<proteinExistence type="predicted"/>
<keyword evidence="1 6" id="KW-0489">Methyltransferase</keyword>
<evidence type="ECO:0000313" key="6">
    <source>
        <dbReference type="EMBL" id="KAJ7368110.1"/>
    </source>
</evidence>
<name>A0AAD7F6U9_9AGAR</name>
<reference evidence="6" key="1">
    <citation type="submission" date="2023-03" db="EMBL/GenBank/DDBJ databases">
        <title>Massive genome expansion in bonnet fungi (Mycena s.s.) driven by repeated elements and novel gene families across ecological guilds.</title>
        <authorList>
            <consortium name="Lawrence Berkeley National Laboratory"/>
            <person name="Harder C.B."/>
            <person name="Miyauchi S."/>
            <person name="Viragh M."/>
            <person name="Kuo A."/>
            <person name="Thoen E."/>
            <person name="Andreopoulos B."/>
            <person name="Lu D."/>
            <person name="Skrede I."/>
            <person name="Drula E."/>
            <person name="Henrissat B."/>
            <person name="Morin E."/>
            <person name="Kohler A."/>
            <person name="Barry K."/>
            <person name="LaButti K."/>
            <person name="Morin E."/>
            <person name="Salamov A."/>
            <person name="Lipzen A."/>
            <person name="Mereny Z."/>
            <person name="Hegedus B."/>
            <person name="Baldrian P."/>
            <person name="Stursova M."/>
            <person name="Weitz H."/>
            <person name="Taylor A."/>
            <person name="Grigoriev I.V."/>
            <person name="Nagy L.G."/>
            <person name="Martin F."/>
            <person name="Kauserud H."/>
        </authorList>
    </citation>
    <scope>NUCLEOTIDE SEQUENCE</scope>
    <source>
        <strain evidence="6">CBHHK002</strain>
    </source>
</reference>
<gene>
    <name evidence="6" type="ORF">DFH08DRAFT_830354</name>
</gene>
<keyword evidence="2" id="KW-0808">Transferase</keyword>
<dbReference type="InterPro" id="IPR036390">
    <property type="entry name" value="WH_DNA-bd_sf"/>
</dbReference>
<evidence type="ECO:0000256" key="1">
    <source>
        <dbReference type="ARBA" id="ARBA00022603"/>
    </source>
</evidence>
<evidence type="ECO:0000259" key="5">
    <source>
        <dbReference type="Pfam" id="PF00891"/>
    </source>
</evidence>
<dbReference type="GO" id="GO:0008171">
    <property type="term" value="F:O-methyltransferase activity"/>
    <property type="evidence" value="ECO:0007669"/>
    <property type="project" value="InterPro"/>
</dbReference>